<sequence length="120" mass="14296">MKKREKRIYHKLLKNCQKRTWRNRFTRRRRTASNSETGRNSSENGYELQALNQGEPSDSMWSYMNDVTTKNEIINNYVETTNKYSETATKYAVDDIDFAAPFHVLRRSKSLNDIESVMYR</sequence>
<accession>A0AAV2ATV1</accession>
<dbReference type="AlphaFoldDB" id="A0AAV2ATV1"/>
<comment type="caution">
    <text evidence="2">The sequence shown here is derived from an EMBL/GenBank/DDBJ whole genome shotgun (WGS) entry which is preliminary data.</text>
</comment>
<protein>
    <submittedName>
        <fullName evidence="2">Uncharacterized protein</fullName>
    </submittedName>
</protein>
<dbReference type="EMBL" id="CAXIEN010000218">
    <property type="protein sequence ID" value="CAL1287456.1"/>
    <property type="molecule type" value="Genomic_DNA"/>
</dbReference>
<name>A0AAV2ATV1_9ARAC</name>
<feature type="region of interest" description="Disordered" evidence="1">
    <location>
        <begin position="23"/>
        <end position="50"/>
    </location>
</feature>
<evidence type="ECO:0000313" key="2">
    <source>
        <dbReference type="EMBL" id="CAL1287456.1"/>
    </source>
</evidence>
<reference evidence="2 3" key="1">
    <citation type="submission" date="2024-04" db="EMBL/GenBank/DDBJ databases">
        <authorList>
            <person name="Rising A."/>
            <person name="Reimegard J."/>
            <person name="Sonavane S."/>
            <person name="Akerstrom W."/>
            <person name="Nylinder S."/>
            <person name="Hedman E."/>
            <person name="Kallberg Y."/>
        </authorList>
    </citation>
    <scope>NUCLEOTIDE SEQUENCE [LARGE SCALE GENOMIC DNA]</scope>
</reference>
<gene>
    <name evidence="2" type="ORF">LARSCL_LOCUS14839</name>
</gene>
<dbReference type="Proteomes" id="UP001497382">
    <property type="component" value="Unassembled WGS sequence"/>
</dbReference>
<keyword evidence="3" id="KW-1185">Reference proteome</keyword>
<evidence type="ECO:0000256" key="1">
    <source>
        <dbReference type="SAM" id="MobiDB-lite"/>
    </source>
</evidence>
<organism evidence="2 3">
    <name type="scientific">Larinioides sclopetarius</name>
    <dbReference type="NCBI Taxonomy" id="280406"/>
    <lineage>
        <taxon>Eukaryota</taxon>
        <taxon>Metazoa</taxon>
        <taxon>Ecdysozoa</taxon>
        <taxon>Arthropoda</taxon>
        <taxon>Chelicerata</taxon>
        <taxon>Arachnida</taxon>
        <taxon>Araneae</taxon>
        <taxon>Araneomorphae</taxon>
        <taxon>Entelegynae</taxon>
        <taxon>Araneoidea</taxon>
        <taxon>Araneidae</taxon>
        <taxon>Larinioides</taxon>
    </lineage>
</organism>
<feature type="compositionally biased region" description="Polar residues" evidence="1">
    <location>
        <begin position="32"/>
        <end position="50"/>
    </location>
</feature>
<proteinExistence type="predicted"/>
<evidence type="ECO:0000313" key="3">
    <source>
        <dbReference type="Proteomes" id="UP001497382"/>
    </source>
</evidence>